<organism evidence="1 2">
    <name type="scientific">Enteractinococcus coprophilus</name>
    <dbReference type="NCBI Taxonomy" id="1027633"/>
    <lineage>
        <taxon>Bacteria</taxon>
        <taxon>Bacillati</taxon>
        <taxon>Actinomycetota</taxon>
        <taxon>Actinomycetes</taxon>
        <taxon>Micrococcales</taxon>
        <taxon>Micrococcaceae</taxon>
    </lineage>
</organism>
<dbReference type="EMBL" id="VFOU01000003">
    <property type="protein sequence ID" value="TQL71278.1"/>
    <property type="molecule type" value="Genomic_DNA"/>
</dbReference>
<proteinExistence type="predicted"/>
<accession>A0A543AFB3</accession>
<name>A0A543AFB3_9MICC</name>
<dbReference type="Proteomes" id="UP000319746">
    <property type="component" value="Unassembled WGS sequence"/>
</dbReference>
<evidence type="ECO:0000313" key="1">
    <source>
        <dbReference type="EMBL" id="TQL71278.1"/>
    </source>
</evidence>
<evidence type="ECO:0000313" key="2">
    <source>
        <dbReference type="Proteomes" id="UP000319746"/>
    </source>
</evidence>
<keyword evidence="2" id="KW-1185">Reference proteome</keyword>
<reference evidence="1 2" key="1">
    <citation type="submission" date="2019-06" db="EMBL/GenBank/DDBJ databases">
        <title>Sequencing the genomes of 1000 actinobacteria strains.</title>
        <authorList>
            <person name="Klenk H.-P."/>
        </authorList>
    </citation>
    <scope>NUCLEOTIDE SEQUENCE [LARGE SCALE GENOMIC DNA]</scope>
    <source>
        <strain evidence="1 2">DSM 24083</strain>
    </source>
</reference>
<protein>
    <submittedName>
        <fullName evidence="1">Uncharacterized protein</fullName>
    </submittedName>
</protein>
<sequence>MNDHILRNRFAALTARLSLELFTNARRQTDLLPMRYGIAGEVIREGSVWEAVGGLTLLGPATITVAVLAGYPRVFNYPIPLTAHNAQRQYNNAARMMTWIGLSMALIMVVMMASWLGVLAIGWIWVGLGMLVAAADLFRRTYVPTALEPASGSARYTQNEWIP</sequence>
<comment type="caution">
    <text evidence="1">The sequence shown here is derived from an EMBL/GenBank/DDBJ whole genome shotgun (WGS) entry which is preliminary data.</text>
</comment>
<gene>
    <name evidence="1" type="ORF">FB556_1751</name>
</gene>
<dbReference type="AlphaFoldDB" id="A0A543AFB3"/>